<evidence type="ECO:0000313" key="7">
    <source>
        <dbReference type="Proteomes" id="UP001165136"/>
    </source>
</evidence>
<accession>A0A9W6R1Y1</accession>
<reference evidence="6" key="1">
    <citation type="submission" date="2023-03" db="EMBL/GenBank/DDBJ databases">
        <title>Amycolatopsis taiwanensis NBRC 103393.</title>
        <authorList>
            <person name="Ichikawa N."/>
            <person name="Sato H."/>
            <person name="Tonouchi N."/>
        </authorList>
    </citation>
    <scope>NUCLEOTIDE SEQUENCE</scope>
    <source>
        <strain evidence="6">NBRC 103393</strain>
    </source>
</reference>
<organism evidence="6 7">
    <name type="scientific">Amycolatopsis taiwanensis</name>
    <dbReference type="NCBI Taxonomy" id="342230"/>
    <lineage>
        <taxon>Bacteria</taxon>
        <taxon>Bacillati</taxon>
        <taxon>Actinomycetota</taxon>
        <taxon>Actinomycetes</taxon>
        <taxon>Pseudonocardiales</taxon>
        <taxon>Pseudonocardiaceae</taxon>
        <taxon>Amycolatopsis</taxon>
    </lineage>
</organism>
<name>A0A9W6R1Y1_9PSEU</name>
<feature type="domain" description="Nucleoside phosphorylase" evidence="5">
    <location>
        <begin position="22"/>
        <end position="216"/>
    </location>
</feature>
<feature type="compositionally biased region" description="Low complexity" evidence="4">
    <location>
        <begin position="257"/>
        <end position="271"/>
    </location>
</feature>
<dbReference type="PANTHER" id="PTHR43691">
    <property type="entry name" value="URIDINE PHOSPHORYLASE"/>
    <property type="match status" value="1"/>
</dbReference>
<dbReference type="EC" id="2.4.2.3" evidence="1"/>
<sequence>MADNYTERAWYLRCAAEDVAERGVLVGDRSRVLLAAELLDDARILNEDRGLTTATGTWNGTPVTVSAFGMGAAIAAVVLHELTALGLRAVVRLGTALAVGEAQLGDLVVADSALRGESTSATYVPTGYPAAPDLDLTVALRDAARRSGRRTTTGMIASYDGFYSELFADATMPSSKSVDVDALIRHGVVGLDMESSAVLAIGRSLGVRGGVLCLASVDGRNHRKIEGSDRVAAERDLLTAGFEALCATPLASATPQTRATGTASEAASGTERGSSLKGATR</sequence>
<dbReference type="PANTHER" id="PTHR43691:SF11">
    <property type="entry name" value="FI09636P-RELATED"/>
    <property type="match status" value="1"/>
</dbReference>
<evidence type="ECO:0000256" key="1">
    <source>
        <dbReference type="ARBA" id="ARBA00011888"/>
    </source>
</evidence>
<dbReference type="GO" id="GO:0009116">
    <property type="term" value="P:nucleoside metabolic process"/>
    <property type="evidence" value="ECO:0007669"/>
    <property type="project" value="InterPro"/>
</dbReference>
<feature type="region of interest" description="Disordered" evidence="4">
    <location>
        <begin position="253"/>
        <end position="281"/>
    </location>
</feature>
<dbReference type="AlphaFoldDB" id="A0A9W6R1Y1"/>
<comment type="caution">
    <text evidence="6">The sequence shown here is derived from an EMBL/GenBank/DDBJ whole genome shotgun (WGS) entry which is preliminary data.</text>
</comment>
<dbReference type="EMBL" id="BSTI01000010">
    <property type="protein sequence ID" value="GLY68036.1"/>
    <property type="molecule type" value="Genomic_DNA"/>
</dbReference>
<dbReference type="GO" id="GO:0005829">
    <property type="term" value="C:cytosol"/>
    <property type="evidence" value="ECO:0007669"/>
    <property type="project" value="TreeGrafter"/>
</dbReference>
<dbReference type="RefSeq" id="WP_285488165.1">
    <property type="nucleotide sequence ID" value="NZ_BSTI01000010.1"/>
</dbReference>
<proteinExistence type="predicted"/>
<protein>
    <recommendedName>
        <fullName evidence="2">Uridine phosphorylase</fullName>
        <ecNumber evidence="1">2.4.2.3</ecNumber>
    </recommendedName>
</protein>
<gene>
    <name evidence="6" type="ORF">Atai01_46550</name>
</gene>
<comment type="catalytic activity">
    <reaction evidence="3">
        <text>uridine + phosphate = alpha-D-ribose 1-phosphate + uracil</text>
        <dbReference type="Rhea" id="RHEA:24388"/>
        <dbReference type="ChEBI" id="CHEBI:16704"/>
        <dbReference type="ChEBI" id="CHEBI:17568"/>
        <dbReference type="ChEBI" id="CHEBI:43474"/>
        <dbReference type="ChEBI" id="CHEBI:57720"/>
        <dbReference type="EC" id="2.4.2.3"/>
    </reaction>
</comment>
<dbReference type="Proteomes" id="UP001165136">
    <property type="component" value="Unassembled WGS sequence"/>
</dbReference>
<dbReference type="SUPFAM" id="SSF53167">
    <property type="entry name" value="Purine and uridine phosphorylases"/>
    <property type="match status" value="1"/>
</dbReference>
<evidence type="ECO:0000256" key="3">
    <source>
        <dbReference type="ARBA" id="ARBA00048447"/>
    </source>
</evidence>
<dbReference type="Pfam" id="PF01048">
    <property type="entry name" value="PNP_UDP_1"/>
    <property type="match status" value="1"/>
</dbReference>
<evidence type="ECO:0000313" key="6">
    <source>
        <dbReference type="EMBL" id="GLY68036.1"/>
    </source>
</evidence>
<dbReference type="Gene3D" id="3.40.50.1580">
    <property type="entry name" value="Nucleoside phosphorylase domain"/>
    <property type="match status" value="1"/>
</dbReference>
<keyword evidence="7" id="KW-1185">Reference proteome</keyword>
<evidence type="ECO:0000256" key="2">
    <source>
        <dbReference type="ARBA" id="ARBA00021980"/>
    </source>
</evidence>
<evidence type="ECO:0000256" key="4">
    <source>
        <dbReference type="SAM" id="MobiDB-lite"/>
    </source>
</evidence>
<dbReference type="GO" id="GO:0004850">
    <property type="term" value="F:uridine phosphorylase activity"/>
    <property type="evidence" value="ECO:0007669"/>
    <property type="project" value="UniProtKB-EC"/>
</dbReference>
<dbReference type="InterPro" id="IPR000845">
    <property type="entry name" value="Nucleoside_phosphorylase_d"/>
</dbReference>
<evidence type="ECO:0000259" key="5">
    <source>
        <dbReference type="Pfam" id="PF01048"/>
    </source>
</evidence>
<dbReference type="InterPro" id="IPR035994">
    <property type="entry name" value="Nucleoside_phosphorylase_sf"/>
</dbReference>